<organism evidence="1 2">
    <name type="scientific">Avena sativa</name>
    <name type="common">Oat</name>
    <dbReference type="NCBI Taxonomy" id="4498"/>
    <lineage>
        <taxon>Eukaryota</taxon>
        <taxon>Viridiplantae</taxon>
        <taxon>Streptophyta</taxon>
        <taxon>Embryophyta</taxon>
        <taxon>Tracheophyta</taxon>
        <taxon>Spermatophyta</taxon>
        <taxon>Magnoliopsida</taxon>
        <taxon>Liliopsida</taxon>
        <taxon>Poales</taxon>
        <taxon>Poaceae</taxon>
        <taxon>BOP clade</taxon>
        <taxon>Pooideae</taxon>
        <taxon>Poodae</taxon>
        <taxon>Poeae</taxon>
        <taxon>Poeae Chloroplast Group 1 (Aveneae type)</taxon>
        <taxon>Aveninae</taxon>
        <taxon>Avena</taxon>
    </lineage>
</organism>
<evidence type="ECO:0000313" key="2">
    <source>
        <dbReference type="Proteomes" id="UP001732700"/>
    </source>
</evidence>
<proteinExistence type="predicted"/>
<reference evidence="1" key="2">
    <citation type="submission" date="2025-09" db="UniProtKB">
        <authorList>
            <consortium name="EnsemblPlants"/>
        </authorList>
    </citation>
    <scope>IDENTIFICATION</scope>
</reference>
<accession>A0ACD5ZWY5</accession>
<reference evidence="1" key="1">
    <citation type="submission" date="2021-05" db="EMBL/GenBank/DDBJ databases">
        <authorList>
            <person name="Scholz U."/>
            <person name="Mascher M."/>
            <person name="Fiebig A."/>
        </authorList>
    </citation>
    <scope>NUCLEOTIDE SEQUENCE [LARGE SCALE GENOMIC DNA]</scope>
</reference>
<dbReference type="Proteomes" id="UP001732700">
    <property type="component" value="Chromosome 7A"/>
</dbReference>
<evidence type="ECO:0000313" key="1">
    <source>
        <dbReference type="EnsemblPlants" id="AVESA.00010b.r2.7AG1246540.2.CDS"/>
    </source>
</evidence>
<sequence length="401" mass="44158">MASSLRHFVHSPAAAAASTPSLLSRFSPNFCTFAALRPIRPFSANPKPPTAAEQEQEQYAGAGTGTGTGAEEESSVPTTELPEPAGPPALRVGIIGFGNFGQFIARGIQRQGHAVLATSRSDYSAYCAANGIRFFRSLEALCEEQPDVLLVCSSILSTESVVRAIPFGKLRPDTIVADVLSVKQFPRNLLLEILPPEFGIVCTHPMFGPESGKHGWNMLPFVYDKVRIAEEGDQKAKCEQFLSIFEREGCRMEEMSCEEHDRHAAGSQFITHTIGRVLAQLNLKSTPINTKGYETLLQLTKNTVSDSFDLYYGLFMYNVNATEQMEKLDRAFEQVKQMLYGRLHDILRKQIVERVPVPGSPSLRPREAQNSCAAAREETNHLSQVVDVHTFSQAAFSTAKC</sequence>
<protein>
    <submittedName>
        <fullName evidence="1">Uncharacterized protein</fullName>
    </submittedName>
</protein>
<keyword evidence="2" id="KW-1185">Reference proteome</keyword>
<dbReference type="EnsemblPlants" id="AVESA.00010b.r2.7AG1246540.2">
    <property type="protein sequence ID" value="AVESA.00010b.r2.7AG1246540.2.CDS"/>
    <property type="gene ID" value="AVESA.00010b.r2.7AG1246540"/>
</dbReference>
<name>A0ACD5ZWY5_AVESA</name>